<protein>
    <submittedName>
        <fullName evidence="1">Uncharacterized protein</fullName>
    </submittedName>
</protein>
<reference evidence="1" key="1">
    <citation type="submission" date="2022-11" db="EMBL/GenBank/DDBJ databases">
        <title>Genome Sequence of Nemania bipapillata.</title>
        <authorList>
            <person name="Buettner E."/>
        </authorList>
    </citation>
    <scope>NUCLEOTIDE SEQUENCE</scope>
    <source>
        <strain evidence="1">CP14</strain>
    </source>
</reference>
<organism evidence="1 2">
    <name type="scientific">Nemania bipapillata</name>
    <dbReference type="NCBI Taxonomy" id="110536"/>
    <lineage>
        <taxon>Eukaryota</taxon>
        <taxon>Fungi</taxon>
        <taxon>Dikarya</taxon>
        <taxon>Ascomycota</taxon>
        <taxon>Pezizomycotina</taxon>
        <taxon>Sordariomycetes</taxon>
        <taxon>Xylariomycetidae</taxon>
        <taxon>Xylariales</taxon>
        <taxon>Xylariaceae</taxon>
        <taxon>Nemania</taxon>
    </lineage>
</organism>
<comment type="caution">
    <text evidence="1">The sequence shown here is derived from an EMBL/GenBank/DDBJ whole genome shotgun (WGS) entry which is preliminary data.</text>
</comment>
<name>A0ACC2ILC8_9PEZI</name>
<dbReference type="EMBL" id="JAPESX010001254">
    <property type="protein sequence ID" value="KAJ8115869.1"/>
    <property type="molecule type" value="Genomic_DNA"/>
</dbReference>
<evidence type="ECO:0000313" key="1">
    <source>
        <dbReference type="EMBL" id="KAJ8115869.1"/>
    </source>
</evidence>
<gene>
    <name evidence="1" type="ORF">ONZ43_g4567</name>
</gene>
<proteinExistence type="predicted"/>
<evidence type="ECO:0000313" key="2">
    <source>
        <dbReference type="Proteomes" id="UP001153334"/>
    </source>
</evidence>
<keyword evidence="2" id="KW-1185">Reference proteome</keyword>
<accession>A0ACC2ILC8</accession>
<dbReference type="Proteomes" id="UP001153334">
    <property type="component" value="Unassembled WGS sequence"/>
</dbReference>
<sequence length="157" mass="16687">MALTDLEEQDEGPGPSLVCQVVGDGSFMCAAPSSALWVGSKYGIPILTVVLNNGGWKAPRNSTELVYPNGLSTTATDDEINVSFRPTPNYAALAEAAAGSEPTRDHRSLDSTGAWMKGLRVSTVAELREALRLATSRVGEEQKGMLIEVLMDGMSRS</sequence>